<dbReference type="AlphaFoldDB" id="A0A0C2D646"/>
<name>A0A0C2D646_9BACT</name>
<feature type="compositionally biased region" description="Basic and acidic residues" evidence="1">
    <location>
        <begin position="23"/>
        <end position="41"/>
    </location>
</feature>
<proteinExistence type="predicted"/>
<dbReference type="EMBL" id="JMCC02000010">
    <property type="protein sequence ID" value="KIG18631.1"/>
    <property type="molecule type" value="Genomic_DNA"/>
</dbReference>
<feature type="region of interest" description="Disordered" evidence="1">
    <location>
        <begin position="18"/>
        <end position="52"/>
    </location>
</feature>
<evidence type="ECO:0000256" key="1">
    <source>
        <dbReference type="SAM" id="MobiDB-lite"/>
    </source>
</evidence>
<evidence type="ECO:0000313" key="3">
    <source>
        <dbReference type="Proteomes" id="UP000031599"/>
    </source>
</evidence>
<evidence type="ECO:0000313" key="2">
    <source>
        <dbReference type="EMBL" id="KIG18631.1"/>
    </source>
</evidence>
<protein>
    <submittedName>
        <fullName evidence="2">Uncharacterized protein</fullName>
    </submittedName>
</protein>
<reference evidence="2 3" key="1">
    <citation type="submission" date="2014-12" db="EMBL/GenBank/DDBJ databases">
        <title>Genome assembly of Enhygromyxa salina DSM 15201.</title>
        <authorList>
            <person name="Sharma G."/>
            <person name="Subramanian S."/>
        </authorList>
    </citation>
    <scope>NUCLEOTIDE SEQUENCE [LARGE SCALE GENOMIC DNA]</scope>
    <source>
        <strain evidence="2 3">DSM 15201</strain>
    </source>
</reference>
<comment type="caution">
    <text evidence="2">The sequence shown here is derived from an EMBL/GenBank/DDBJ whole genome shotgun (WGS) entry which is preliminary data.</text>
</comment>
<dbReference type="Proteomes" id="UP000031599">
    <property type="component" value="Unassembled WGS sequence"/>
</dbReference>
<gene>
    <name evidence="2" type="ORF">DB30_00316</name>
</gene>
<organism evidence="2 3">
    <name type="scientific">Enhygromyxa salina</name>
    <dbReference type="NCBI Taxonomy" id="215803"/>
    <lineage>
        <taxon>Bacteria</taxon>
        <taxon>Pseudomonadati</taxon>
        <taxon>Myxococcota</taxon>
        <taxon>Polyangia</taxon>
        <taxon>Nannocystales</taxon>
        <taxon>Nannocystaceae</taxon>
        <taxon>Enhygromyxa</taxon>
    </lineage>
</organism>
<accession>A0A0C2D646</accession>
<sequence>MIDGHRGRTAVAEVATAGFGLGREQERSSDGQRRAGRERCKSKGLGHVVVSG</sequence>